<evidence type="ECO:0000256" key="1">
    <source>
        <dbReference type="SAM" id="Phobius"/>
    </source>
</evidence>
<protein>
    <submittedName>
        <fullName evidence="2">Uncharacterized protein</fullName>
    </submittedName>
</protein>
<dbReference type="Proteomes" id="UP000271683">
    <property type="component" value="Unassembled WGS sequence"/>
</dbReference>
<comment type="caution">
    <text evidence="2">The sequence shown here is derived from an EMBL/GenBank/DDBJ whole genome shotgun (WGS) entry which is preliminary data.</text>
</comment>
<reference evidence="2 3" key="1">
    <citation type="submission" date="2018-11" db="EMBL/GenBank/DDBJ databases">
        <title>Sequencing the genomes of 1000 actinobacteria strains.</title>
        <authorList>
            <person name="Klenk H.-P."/>
        </authorList>
    </citation>
    <scope>NUCLEOTIDE SEQUENCE [LARGE SCALE GENOMIC DNA]</scope>
    <source>
        <strain evidence="2 3">DSM 43634</strain>
    </source>
</reference>
<feature type="transmembrane region" description="Helical" evidence="1">
    <location>
        <begin position="231"/>
        <end position="252"/>
    </location>
</feature>
<accession>A0A3N1GPM0</accession>
<dbReference type="EMBL" id="RJKL01000001">
    <property type="protein sequence ID" value="ROP32171.1"/>
    <property type="molecule type" value="Genomic_DNA"/>
</dbReference>
<dbReference type="RefSeq" id="WP_143162600.1">
    <property type="nucleotide sequence ID" value="NZ_RJKL01000001.1"/>
</dbReference>
<dbReference type="OrthoDB" id="3665898at2"/>
<organism evidence="2 3">
    <name type="scientific">Couchioplanes caeruleus</name>
    <dbReference type="NCBI Taxonomy" id="56438"/>
    <lineage>
        <taxon>Bacteria</taxon>
        <taxon>Bacillati</taxon>
        <taxon>Actinomycetota</taxon>
        <taxon>Actinomycetes</taxon>
        <taxon>Micromonosporales</taxon>
        <taxon>Micromonosporaceae</taxon>
        <taxon>Couchioplanes</taxon>
    </lineage>
</organism>
<proteinExistence type="predicted"/>
<name>A0A3N1GPM0_9ACTN</name>
<keyword evidence="1" id="KW-0472">Membrane</keyword>
<sequence>MITTTSHEPKESRRSVERAGHIWLALVIQQTWRLVRHPASAMTFLLVLAAWLVPLITNGASAAYPDLTSSSRTVQYPMLIFAAGIFAAANLIGLQPHRHHTLEFEQALSLPQWQRAAALCLATIGPALLGLALAGAQVAVQTRQRGAAGSVQMGELLTVPAVIVLAGILGQTVADLSRRAATGFVTLSVLAIISYVGLSSSSSLRWLTFVAGEDPFETPPLPISLVDRSEWWHGAWLIGLAAMAATVTLWQAGLRTKPTAMVATVLLVGVASIGVMQLRGPSADATARLRAAATAPARMQVCETHEAVTYCAFPEFRSRIPAWAAMVEAQVRTVPAGVAVPPMNVRQHLPIKLGEHGVTQPLPLAQWAADDAVAGTPGALPVSTRWAAGGADSFDETEVLGFSVQVAARLVTGEPLAAGSVRVCGGRGALVLWLAASTTSDARRALETVLSHTSGGGLDFSILNADSGVFLGPEEAALGLAMLDGDRPQVRAKVVELWAQLANPRTTVEQAASLLGLSPRGPALAEDSITCE</sequence>
<gene>
    <name evidence="2" type="ORF">EDD30_5103</name>
</gene>
<feature type="transmembrane region" description="Helical" evidence="1">
    <location>
        <begin position="43"/>
        <end position="64"/>
    </location>
</feature>
<feature type="transmembrane region" description="Helical" evidence="1">
    <location>
        <begin position="181"/>
        <end position="198"/>
    </location>
</feature>
<keyword evidence="1" id="KW-1133">Transmembrane helix</keyword>
<evidence type="ECO:0000313" key="3">
    <source>
        <dbReference type="Proteomes" id="UP000271683"/>
    </source>
</evidence>
<feature type="transmembrane region" description="Helical" evidence="1">
    <location>
        <begin position="116"/>
        <end position="136"/>
    </location>
</feature>
<evidence type="ECO:0000313" key="2">
    <source>
        <dbReference type="EMBL" id="ROP32171.1"/>
    </source>
</evidence>
<feature type="transmembrane region" description="Helical" evidence="1">
    <location>
        <begin position="259"/>
        <end position="278"/>
    </location>
</feature>
<keyword evidence="1" id="KW-0812">Transmembrane</keyword>
<dbReference type="AlphaFoldDB" id="A0A3N1GPM0"/>
<feature type="transmembrane region" description="Helical" evidence="1">
    <location>
        <begin position="156"/>
        <end position="174"/>
    </location>
</feature>
<feature type="transmembrane region" description="Helical" evidence="1">
    <location>
        <begin position="76"/>
        <end position="95"/>
    </location>
</feature>